<reference evidence="2" key="1">
    <citation type="submission" date="2016-10" db="EMBL/GenBank/DDBJ databases">
        <authorList>
            <person name="Varghese N."/>
            <person name="Submissions S."/>
        </authorList>
    </citation>
    <scope>NUCLEOTIDE SEQUENCE [LARGE SCALE GENOMIC DNA]</scope>
    <source>
        <strain evidence="2">DSM 45722</strain>
    </source>
</reference>
<protein>
    <submittedName>
        <fullName evidence="1">Uncharacterized protein</fullName>
    </submittedName>
</protein>
<accession>A0A1G4XC97</accession>
<dbReference type="EMBL" id="FMUH01000001">
    <property type="protein sequence ID" value="SCX38839.1"/>
    <property type="molecule type" value="Genomic_DNA"/>
</dbReference>
<keyword evidence="2" id="KW-1185">Reference proteome</keyword>
<dbReference type="Proteomes" id="UP000198981">
    <property type="component" value="Unassembled WGS sequence"/>
</dbReference>
<sequence length="60" mass="6585">MQFHLVRLTTAAEVVDRIPLPNVHDSVWMDDGRVLVVSTEDGVLALDPSTGSTRLLIEPT</sequence>
<evidence type="ECO:0000313" key="2">
    <source>
        <dbReference type="Proteomes" id="UP000198981"/>
    </source>
</evidence>
<name>A0A1G4XC97_9ACTN</name>
<dbReference type="RefSeq" id="WP_092799351.1">
    <property type="nucleotide sequence ID" value="NZ_FMUH01000001.1"/>
</dbReference>
<organism evidence="1 2">
    <name type="scientific">Klenkia marina</name>
    <dbReference type="NCBI Taxonomy" id="1960309"/>
    <lineage>
        <taxon>Bacteria</taxon>
        <taxon>Bacillati</taxon>
        <taxon>Actinomycetota</taxon>
        <taxon>Actinomycetes</taxon>
        <taxon>Geodermatophilales</taxon>
        <taxon>Geodermatophilaceae</taxon>
        <taxon>Klenkia</taxon>
    </lineage>
</organism>
<proteinExistence type="predicted"/>
<dbReference type="AlphaFoldDB" id="A0A1G4XC97"/>
<gene>
    <name evidence="1" type="ORF">SAMN03159343_0517</name>
</gene>
<evidence type="ECO:0000313" key="1">
    <source>
        <dbReference type="EMBL" id="SCX38839.1"/>
    </source>
</evidence>